<evidence type="ECO:0000256" key="3">
    <source>
        <dbReference type="ARBA" id="ARBA00023163"/>
    </source>
</evidence>
<evidence type="ECO:0000256" key="4">
    <source>
        <dbReference type="ARBA" id="ARBA00023242"/>
    </source>
</evidence>
<organism evidence="6 8">
    <name type="scientific">Juglans regia</name>
    <name type="common">English walnut</name>
    <dbReference type="NCBI Taxonomy" id="51240"/>
    <lineage>
        <taxon>Eukaryota</taxon>
        <taxon>Viridiplantae</taxon>
        <taxon>Streptophyta</taxon>
        <taxon>Embryophyta</taxon>
        <taxon>Tracheophyta</taxon>
        <taxon>Spermatophyta</taxon>
        <taxon>Magnoliopsida</taxon>
        <taxon>eudicotyledons</taxon>
        <taxon>Gunneridae</taxon>
        <taxon>Pentapetalae</taxon>
        <taxon>rosids</taxon>
        <taxon>fabids</taxon>
        <taxon>Fagales</taxon>
        <taxon>Juglandaceae</taxon>
        <taxon>Juglans</taxon>
    </lineage>
</organism>
<name>A0A2I4GLG6_JUGRE</name>
<dbReference type="GO" id="GO:0006355">
    <property type="term" value="P:regulation of DNA-templated transcription"/>
    <property type="evidence" value="ECO:0007669"/>
    <property type="project" value="InterPro"/>
</dbReference>
<protein>
    <submittedName>
        <fullName evidence="7 8">NAC domain-containing protein 82-like</fullName>
    </submittedName>
</protein>
<keyword evidence="6" id="KW-1185">Reference proteome</keyword>
<dbReference type="Pfam" id="PF02365">
    <property type="entry name" value="NAM"/>
    <property type="match status" value="1"/>
</dbReference>
<evidence type="ECO:0000313" key="7">
    <source>
        <dbReference type="RefSeq" id="XP_018844732.2"/>
    </source>
</evidence>
<evidence type="ECO:0000313" key="8">
    <source>
        <dbReference type="RefSeq" id="XP_018844733.2"/>
    </source>
</evidence>
<gene>
    <name evidence="7 8" type="primary">LOC109008906</name>
</gene>
<dbReference type="PROSITE" id="PS51005">
    <property type="entry name" value="NAC"/>
    <property type="match status" value="1"/>
</dbReference>
<dbReference type="RefSeq" id="XP_018844732.2">
    <property type="nucleotide sequence ID" value="XM_018989187.2"/>
</dbReference>
<accession>A0A2I4GLG6</accession>
<dbReference type="STRING" id="51240.A0A2I4GLG6"/>
<dbReference type="RefSeq" id="XP_018844733.2">
    <property type="nucleotide sequence ID" value="XM_018989188.2"/>
</dbReference>
<dbReference type="PANTHER" id="PTHR31744:SF210">
    <property type="entry name" value="NAC DOMAIN-CONTAINING PROTEIN 86-LIKE"/>
    <property type="match status" value="1"/>
</dbReference>
<keyword evidence="4" id="KW-0539">Nucleus</keyword>
<sequence>MGRTLRRQPGYRFHPTHVELVAFYLKRKVRSRRFRPREIAEVNIYKYAPWDLKEKSISSSGDQKWYFFCPVEKKYRNGRKVNRSTEFGHWKSTGKCKLVHHNEELVGSRRTMIFHRKSEEQRERTDWVMHEYSLDYKNLAKEKDVQNTYVLCKIFQKEGQGPRIGAQYGAPFKEEDWSDWSDVEEADFAEDVDLAGRSTPNFMLPNNNISSAGIGTTSLVGAMSESCRSETVPSQCEGISVISCGDEKNKNLSHDEIDHEHDRFFHDLINIINWDWDETAGPSLDGCNVQEASFHQEDGFSMNDLDTPLDS</sequence>
<dbReference type="GO" id="GO:0003677">
    <property type="term" value="F:DNA binding"/>
    <property type="evidence" value="ECO:0007669"/>
    <property type="project" value="UniProtKB-KW"/>
</dbReference>
<dbReference type="InterPro" id="IPR036093">
    <property type="entry name" value="NAC_dom_sf"/>
</dbReference>
<dbReference type="PANTHER" id="PTHR31744">
    <property type="entry name" value="PROTEIN CUP-SHAPED COTYLEDON 2-RELATED"/>
    <property type="match status" value="1"/>
</dbReference>
<evidence type="ECO:0000313" key="6">
    <source>
        <dbReference type="Proteomes" id="UP000235220"/>
    </source>
</evidence>
<keyword evidence="1" id="KW-0805">Transcription regulation</keyword>
<dbReference type="GeneID" id="109008906"/>
<dbReference type="KEGG" id="jre:109008906"/>
<dbReference type="Proteomes" id="UP000235220">
    <property type="component" value="Chromosome 10"/>
</dbReference>
<evidence type="ECO:0000259" key="5">
    <source>
        <dbReference type="PROSITE" id="PS51005"/>
    </source>
</evidence>
<evidence type="ECO:0000256" key="2">
    <source>
        <dbReference type="ARBA" id="ARBA00023125"/>
    </source>
</evidence>
<feature type="domain" description="NAC" evidence="5">
    <location>
        <begin position="7"/>
        <end position="157"/>
    </location>
</feature>
<dbReference type="OrthoDB" id="645697at2759"/>
<dbReference type="SUPFAM" id="SSF101941">
    <property type="entry name" value="NAC domain"/>
    <property type="match status" value="1"/>
</dbReference>
<keyword evidence="2" id="KW-0238">DNA-binding</keyword>
<dbReference type="InterPro" id="IPR003441">
    <property type="entry name" value="NAC-dom"/>
</dbReference>
<evidence type="ECO:0000256" key="1">
    <source>
        <dbReference type="ARBA" id="ARBA00023015"/>
    </source>
</evidence>
<reference evidence="7 8" key="1">
    <citation type="submission" date="2025-04" db="UniProtKB">
        <authorList>
            <consortium name="RefSeq"/>
        </authorList>
    </citation>
    <scope>IDENTIFICATION</scope>
    <source>
        <tissue evidence="7 8">Leaves</tissue>
    </source>
</reference>
<proteinExistence type="predicted"/>
<dbReference type="AlphaFoldDB" id="A0A2I4GLG6"/>
<keyword evidence="3" id="KW-0804">Transcription</keyword>
<dbReference type="Gene3D" id="2.170.150.80">
    <property type="entry name" value="NAC domain"/>
    <property type="match status" value="1"/>
</dbReference>